<dbReference type="GO" id="GO:0004451">
    <property type="term" value="F:isocitrate lyase activity"/>
    <property type="evidence" value="ECO:0007669"/>
    <property type="project" value="InterPro"/>
</dbReference>
<dbReference type="Gene3D" id="1.10.10.850">
    <property type="match status" value="1"/>
</dbReference>
<comment type="caution">
    <text evidence="2">The sequence shown here is derived from an EMBL/GenBank/DDBJ whole genome shotgun (WGS) entry which is preliminary data.</text>
</comment>
<dbReference type="Pfam" id="PF00463">
    <property type="entry name" value="ICL"/>
    <property type="match status" value="1"/>
</dbReference>
<reference evidence="2" key="1">
    <citation type="submission" date="2022-11" db="EMBL/GenBank/DDBJ databases">
        <authorList>
            <person name="Petersen C."/>
        </authorList>
    </citation>
    <scope>NUCLEOTIDE SEQUENCE</scope>
    <source>
        <strain evidence="2">IBT 19713</strain>
    </source>
</reference>
<reference evidence="2" key="2">
    <citation type="journal article" date="2023" name="IMA Fungus">
        <title>Comparative genomic study of the Penicillium genus elucidates a diverse pangenome and 15 lateral gene transfer events.</title>
        <authorList>
            <person name="Petersen C."/>
            <person name="Sorensen T."/>
            <person name="Nielsen M.R."/>
            <person name="Sondergaard T.E."/>
            <person name="Sorensen J.L."/>
            <person name="Fitzpatrick D.A."/>
            <person name="Frisvad J.C."/>
            <person name="Nielsen K.L."/>
        </authorList>
    </citation>
    <scope>NUCLEOTIDE SEQUENCE</scope>
    <source>
        <strain evidence="2">IBT 19713</strain>
    </source>
</reference>
<accession>A0A9W9TA07</accession>
<evidence type="ECO:0000256" key="1">
    <source>
        <dbReference type="ARBA" id="ARBA00023239"/>
    </source>
</evidence>
<keyword evidence="1 2" id="KW-0456">Lyase</keyword>
<sequence>MASNARLIAYDNDQSLTMCDTVTTSQEGHVATFADLDPNCADSRPEIERLALDHRDHAFIAGKNGETLQAIEDPWTAQAGLKRFDEAVDLAMTRGGGGASWKAAELKNPPALS</sequence>
<dbReference type="RefSeq" id="XP_058325570.1">
    <property type="nucleotide sequence ID" value="XM_058480047.1"/>
</dbReference>
<organism evidence="2 3">
    <name type="scientific">Penicillium chermesinum</name>
    <dbReference type="NCBI Taxonomy" id="63820"/>
    <lineage>
        <taxon>Eukaryota</taxon>
        <taxon>Fungi</taxon>
        <taxon>Dikarya</taxon>
        <taxon>Ascomycota</taxon>
        <taxon>Pezizomycotina</taxon>
        <taxon>Eurotiomycetes</taxon>
        <taxon>Eurotiomycetidae</taxon>
        <taxon>Eurotiales</taxon>
        <taxon>Aspergillaceae</taxon>
        <taxon>Penicillium</taxon>
    </lineage>
</organism>
<keyword evidence="3" id="KW-1185">Reference proteome</keyword>
<dbReference type="Proteomes" id="UP001150941">
    <property type="component" value="Unassembled WGS sequence"/>
</dbReference>
<gene>
    <name evidence="2" type="ORF">N7468_010752</name>
</gene>
<name>A0A9W9TA07_9EURO</name>
<proteinExistence type="predicted"/>
<evidence type="ECO:0000313" key="3">
    <source>
        <dbReference type="Proteomes" id="UP001150941"/>
    </source>
</evidence>
<evidence type="ECO:0000313" key="2">
    <source>
        <dbReference type="EMBL" id="KAJ5215073.1"/>
    </source>
</evidence>
<dbReference type="AlphaFoldDB" id="A0A9W9TA07"/>
<dbReference type="GeneID" id="83207351"/>
<protein>
    <submittedName>
        <fullName evidence="2">Isocitrate lyase</fullName>
    </submittedName>
</protein>
<dbReference type="GO" id="GO:0019752">
    <property type="term" value="P:carboxylic acid metabolic process"/>
    <property type="evidence" value="ECO:0007669"/>
    <property type="project" value="InterPro"/>
</dbReference>
<dbReference type="EMBL" id="JAPQKS010000009">
    <property type="protein sequence ID" value="KAJ5215073.1"/>
    <property type="molecule type" value="Genomic_DNA"/>
</dbReference>
<dbReference type="InterPro" id="IPR006254">
    <property type="entry name" value="Isocitrate_lyase"/>
</dbReference>